<dbReference type="OrthoDB" id="5244012at2"/>
<protein>
    <submittedName>
        <fullName evidence="8">ABC transporter permease</fullName>
    </submittedName>
</protein>
<reference evidence="8 9" key="1">
    <citation type="submission" date="2016-09" db="EMBL/GenBank/DDBJ databases">
        <title>Complete genome sequence of microbes from the polar regions.</title>
        <authorList>
            <person name="Liao L."/>
            <person name="Chen B."/>
        </authorList>
    </citation>
    <scope>NUCLEOTIDE SEQUENCE [LARGE SCALE GENOMIC DNA]</scope>
    <source>
        <strain evidence="8 9">ZS314</strain>
    </source>
</reference>
<feature type="transmembrane region" description="Helical" evidence="6">
    <location>
        <begin position="60"/>
        <end position="87"/>
    </location>
</feature>
<evidence type="ECO:0000256" key="4">
    <source>
        <dbReference type="ARBA" id="ARBA00022989"/>
    </source>
</evidence>
<dbReference type="GO" id="GO:0031460">
    <property type="term" value="P:glycine betaine transport"/>
    <property type="evidence" value="ECO:0007669"/>
    <property type="project" value="TreeGrafter"/>
</dbReference>
<dbReference type="InterPro" id="IPR051204">
    <property type="entry name" value="ABC_transp_perm/SBD"/>
</dbReference>
<organism evidence="8 9">
    <name type="scientific">Marisediminicola antarctica</name>
    <dbReference type="NCBI Taxonomy" id="674079"/>
    <lineage>
        <taxon>Bacteria</taxon>
        <taxon>Bacillati</taxon>
        <taxon>Actinomycetota</taxon>
        <taxon>Actinomycetes</taxon>
        <taxon>Micrococcales</taxon>
        <taxon>Microbacteriaceae</taxon>
        <taxon>Marisediminicola</taxon>
    </lineage>
</organism>
<feature type="transmembrane region" description="Helical" evidence="6">
    <location>
        <begin position="185"/>
        <end position="202"/>
    </location>
</feature>
<keyword evidence="3 6" id="KW-0812">Transmembrane</keyword>
<keyword evidence="5 6" id="KW-0472">Membrane</keyword>
<dbReference type="PANTHER" id="PTHR30177">
    <property type="entry name" value="GLYCINE BETAINE/L-PROLINE TRANSPORT SYSTEM PERMEASE PROTEIN PROW"/>
    <property type="match status" value="1"/>
</dbReference>
<name>A0A7L5AGX1_9MICO</name>
<dbReference type="GO" id="GO:0005886">
    <property type="term" value="C:plasma membrane"/>
    <property type="evidence" value="ECO:0007669"/>
    <property type="project" value="UniProtKB-SubCell"/>
</dbReference>
<feature type="transmembrane region" description="Helical" evidence="6">
    <location>
        <begin position="31"/>
        <end position="53"/>
    </location>
</feature>
<sequence>MNLIIDAIAWILDPAHYGGPNGIGARLFEHLWISVLSLLIAGAIAIPAGFFIGHTGRGKAAAVLVSGGVRALPTLGLISILGLSIGIGVQAPIIAFVVLAIPSLLAGAYAGFEAIDRRIVDSARSVGMTEWQIVGRVEVPLGLPLLIGGIRSATLQVIATATLAAYISGGGLGSFIFLGLRTNDYTQMLAGSILVIALAIAFEGSFSALQRLVVPAGVRAGQRTNVRSGSSRSVAAAE</sequence>
<dbReference type="EMBL" id="CP017146">
    <property type="protein sequence ID" value="QHO69800.1"/>
    <property type="molecule type" value="Genomic_DNA"/>
</dbReference>
<gene>
    <name evidence="8" type="ORF">BHD05_09245</name>
</gene>
<dbReference type="Pfam" id="PF00528">
    <property type="entry name" value="BPD_transp_1"/>
    <property type="match status" value="1"/>
</dbReference>
<evidence type="ECO:0000313" key="8">
    <source>
        <dbReference type="EMBL" id="QHO69800.1"/>
    </source>
</evidence>
<evidence type="ECO:0000256" key="1">
    <source>
        <dbReference type="ARBA" id="ARBA00004141"/>
    </source>
</evidence>
<keyword evidence="2 6" id="KW-0813">Transport</keyword>
<keyword evidence="9" id="KW-1185">Reference proteome</keyword>
<dbReference type="Proteomes" id="UP000464507">
    <property type="component" value="Chromosome"/>
</dbReference>
<keyword evidence="4 6" id="KW-1133">Transmembrane helix</keyword>
<dbReference type="InterPro" id="IPR035906">
    <property type="entry name" value="MetI-like_sf"/>
</dbReference>
<evidence type="ECO:0000256" key="6">
    <source>
        <dbReference type="RuleBase" id="RU363032"/>
    </source>
</evidence>
<dbReference type="SUPFAM" id="SSF161098">
    <property type="entry name" value="MetI-like"/>
    <property type="match status" value="1"/>
</dbReference>
<accession>A0A7L5AGX1</accession>
<evidence type="ECO:0000256" key="5">
    <source>
        <dbReference type="ARBA" id="ARBA00023136"/>
    </source>
</evidence>
<comment type="subcellular location">
    <subcellularLocation>
        <location evidence="6">Cell membrane</location>
        <topology evidence="6">Multi-pass membrane protein</topology>
    </subcellularLocation>
    <subcellularLocation>
        <location evidence="1">Membrane</location>
        <topology evidence="1">Multi-pass membrane protein</topology>
    </subcellularLocation>
</comment>
<evidence type="ECO:0000256" key="3">
    <source>
        <dbReference type="ARBA" id="ARBA00022692"/>
    </source>
</evidence>
<dbReference type="CDD" id="cd06261">
    <property type="entry name" value="TM_PBP2"/>
    <property type="match status" value="1"/>
</dbReference>
<dbReference type="KEGG" id="mant:BHD05_09245"/>
<proteinExistence type="inferred from homology"/>
<dbReference type="AlphaFoldDB" id="A0A7L5AGX1"/>
<evidence type="ECO:0000313" key="9">
    <source>
        <dbReference type="Proteomes" id="UP000464507"/>
    </source>
</evidence>
<dbReference type="Gene3D" id="1.10.3720.10">
    <property type="entry name" value="MetI-like"/>
    <property type="match status" value="1"/>
</dbReference>
<comment type="similarity">
    <text evidence="6">Belongs to the binding-protein-dependent transport system permease family.</text>
</comment>
<evidence type="ECO:0000256" key="2">
    <source>
        <dbReference type="ARBA" id="ARBA00022448"/>
    </source>
</evidence>
<dbReference type="PANTHER" id="PTHR30177:SF33">
    <property type="entry name" value="POSSIBLE OSMOPROTECTANT (GLYCINE BETAINE_CARNITINE_CHOLINE_L-PROLINE) TRANSPORT INTEGRAL MEMBRANE PROTEIN ABC TRANSPORTER PROZ"/>
    <property type="match status" value="1"/>
</dbReference>
<feature type="domain" description="ABC transmembrane type-1" evidence="7">
    <location>
        <begin position="27"/>
        <end position="206"/>
    </location>
</feature>
<dbReference type="PROSITE" id="PS50928">
    <property type="entry name" value="ABC_TM1"/>
    <property type="match status" value="1"/>
</dbReference>
<dbReference type="InterPro" id="IPR000515">
    <property type="entry name" value="MetI-like"/>
</dbReference>
<dbReference type="RefSeq" id="WP_161886178.1">
    <property type="nucleotide sequence ID" value="NZ_CP017146.1"/>
</dbReference>
<feature type="transmembrane region" description="Helical" evidence="6">
    <location>
        <begin position="93"/>
        <end position="112"/>
    </location>
</feature>
<evidence type="ECO:0000259" key="7">
    <source>
        <dbReference type="PROSITE" id="PS50928"/>
    </source>
</evidence>
<dbReference type="GO" id="GO:0055085">
    <property type="term" value="P:transmembrane transport"/>
    <property type="evidence" value="ECO:0007669"/>
    <property type="project" value="InterPro"/>
</dbReference>
<feature type="transmembrane region" description="Helical" evidence="6">
    <location>
        <begin position="157"/>
        <end position="179"/>
    </location>
</feature>